<organism evidence="3">
    <name type="scientific">Sesamum latifolium</name>
    <dbReference type="NCBI Taxonomy" id="2727402"/>
    <lineage>
        <taxon>Eukaryota</taxon>
        <taxon>Viridiplantae</taxon>
        <taxon>Streptophyta</taxon>
        <taxon>Embryophyta</taxon>
        <taxon>Tracheophyta</taxon>
        <taxon>Spermatophyta</taxon>
        <taxon>Magnoliopsida</taxon>
        <taxon>eudicotyledons</taxon>
        <taxon>Gunneridae</taxon>
        <taxon>Pentapetalae</taxon>
        <taxon>asterids</taxon>
        <taxon>lamiids</taxon>
        <taxon>Lamiales</taxon>
        <taxon>Pedaliaceae</taxon>
        <taxon>Sesamum</taxon>
    </lineage>
</organism>
<evidence type="ECO:0000259" key="2">
    <source>
        <dbReference type="Pfam" id="PF07727"/>
    </source>
</evidence>
<dbReference type="InterPro" id="IPR013103">
    <property type="entry name" value="RVT_2"/>
</dbReference>
<name>A0AAW2XIQ0_9LAMI</name>
<evidence type="ECO:0000256" key="1">
    <source>
        <dbReference type="SAM" id="Phobius"/>
    </source>
</evidence>
<accession>A0AAW2XIQ0</accession>
<keyword evidence="1" id="KW-1133">Transmembrane helix</keyword>
<dbReference type="AlphaFoldDB" id="A0AAW2XIQ0"/>
<comment type="caution">
    <text evidence="3">The sequence shown here is derived from an EMBL/GenBank/DDBJ whole genome shotgun (WGS) entry which is preliminary data.</text>
</comment>
<proteinExistence type="predicted"/>
<dbReference type="InterPro" id="IPR043502">
    <property type="entry name" value="DNA/RNA_pol_sf"/>
</dbReference>
<reference evidence="3" key="1">
    <citation type="submission" date="2020-06" db="EMBL/GenBank/DDBJ databases">
        <authorList>
            <person name="Li T."/>
            <person name="Hu X."/>
            <person name="Zhang T."/>
            <person name="Song X."/>
            <person name="Zhang H."/>
            <person name="Dai N."/>
            <person name="Sheng W."/>
            <person name="Hou X."/>
            <person name="Wei L."/>
        </authorList>
    </citation>
    <scope>NUCLEOTIDE SEQUENCE</scope>
    <source>
        <strain evidence="3">KEN1</strain>
        <tissue evidence="3">Leaf</tissue>
    </source>
</reference>
<reference evidence="3" key="2">
    <citation type="journal article" date="2024" name="Plant">
        <title>Genomic evolution and insights into agronomic trait innovations of Sesamum species.</title>
        <authorList>
            <person name="Miao H."/>
            <person name="Wang L."/>
            <person name="Qu L."/>
            <person name="Liu H."/>
            <person name="Sun Y."/>
            <person name="Le M."/>
            <person name="Wang Q."/>
            <person name="Wei S."/>
            <person name="Zheng Y."/>
            <person name="Lin W."/>
            <person name="Duan Y."/>
            <person name="Cao H."/>
            <person name="Xiong S."/>
            <person name="Wang X."/>
            <person name="Wei L."/>
            <person name="Li C."/>
            <person name="Ma Q."/>
            <person name="Ju M."/>
            <person name="Zhao R."/>
            <person name="Li G."/>
            <person name="Mu C."/>
            <person name="Tian Q."/>
            <person name="Mei H."/>
            <person name="Zhang T."/>
            <person name="Gao T."/>
            <person name="Zhang H."/>
        </authorList>
    </citation>
    <scope>NUCLEOTIDE SEQUENCE</scope>
    <source>
        <strain evidence="3">KEN1</strain>
    </source>
</reference>
<evidence type="ECO:0000313" key="3">
    <source>
        <dbReference type="EMBL" id="KAL0453636.1"/>
    </source>
</evidence>
<dbReference type="CDD" id="cd09272">
    <property type="entry name" value="RNase_HI_RT_Ty1"/>
    <property type="match status" value="1"/>
</dbReference>
<keyword evidence="1" id="KW-0472">Membrane</keyword>
<gene>
    <name evidence="3" type="ORF">Slati_1341700</name>
</gene>
<dbReference type="Pfam" id="PF07727">
    <property type="entry name" value="RVT_2"/>
    <property type="match status" value="1"/>
</dbReference>
<dbReference type="SUPFAM" id="SSF56672">
    <property type="entry name" value="DNA/RNA polymerases"/>
    <property type="match status" value="1"/>
</dbReference>
<feature type="transmembrane region" description="Helical" evidence="1">
    <location>
        <begin position="204"/>
        <end position="226"/>
    </location>
</feature>
<sequence length="339" mass="37919">MAPEDYDVPPGHVCKLKCSLYGLKQASYQWNLKFTKSLLGYCFRQFGHDHYFFIKTVDSGYVGLLVYVDDVLIIDPTKAFIAEIKTYLDGLFTIKDLGTAWYFLGLQIARSDLGTSITQSKYILDIIFDCGFLHSKSVTTPLPQGVKLHSASDAFLDDRKPYHRPTHRYAALHMVKCLKGSSAQAYFSLQQIPSVSVLTVTRTGVHALTLADFLLGFVFFLVYYLLHDFDVTVSDSIPLHCDNQVVRHIIANSVFYEQMKYLDIDCHIVRDCYKSGFITPSFVRSKDQLADVFTKTLPGAAFNTLVCKLGLFAGAPSPTCGGVVGNMISGVDRCYWDPG</sequence>
<protein>
    <recommendedName>
        <fullName evidence="2">Reverse transcriptase Ty1/copia-type domain-containing protein</fullName>
    </recommendedName>
</protein>
<keyword evidence="1" id="KW-0812">Transmembrane</keyword>
<feature type="domain" description="Reverse transcriptase Ty1/copia-type" evidence="2">
    <location>
        <begin position="8"/>
        <end position="142"/>
    </location>
</feature>
<dbReference type="EMBL" id="JACGWN010000004">
    <property type="protein sequence ID" value="KAL0453636.1"/>
    <property type="molecule type" value="Genomic_DNA"/>
</dbReference>